<sequence>MKKRMSLLLAIMLLTISVLAACSGGTAEEPNQGDEGTQQETPNTNEGENTEEPPAEGEDESQGYFEAEDPAANPDTAKNRTDTLIVGMTSPKGVFNPYFWQTAYDKYVVNTVFDTLLEVSGDGTYTESLAESVEVSEDGLTYTYKLKPDVKYSDGTPVTMNDYLFAMKIMLDPKYDGESDMMSLNIVGADEYKNGDATEISGIKVIDDLTVEVTVTEATAVTRDYLGDVALLPESYYGKDFKKGDMDSLKAMHDKPVGSGPYVMTKFSPGQEVVFEANENYFKGAPKIKNLVYKTTTEETRLPMLQSGEIDMDMITVSEDNVEEVKMMGFIDLNIFPTNGYGYVAFNHNLEKFQDQKVRQALMYGLNRAEIVESIYGIYANPLNIPESSVSWAYTDEDVEAYEFDPEKAKALLEEAGWAAGADGTLEKDGEKFTIDFSATADNPVVEALLPIMTANYQDLGIEIKAETLDFNAIMDKKDQGNFEMFFAAWGLTPDPDNTVYITDGAQNDTGYSNETVDKLMKEGKMNLDGPEARAGIYKQMYQEMNKDLPNLFLYQRRDGWAINSRVNGLDITAYKDFPFSLYQAELEQ</sequence>
<feature type="signal peptide" evidence="2">
    <location>
        <begin position="1"/>
        <end position="20"/>
    </location>
</feature>
<dbReference type="Pfam" id="PF00496">
    <property type="entry name" value="SBP_bac_5"/>
    <property type="match status" value="1"/>
</dbReference>
<dbReference type="AlphaFoldDB" id="A0A848M244"/>
<dbReference type="EMBL" id="JABBPN010000001">
    <property type="protein sequence ID" value="NMO94202.1"/>
    <property type="molecule type" value="Genomic_DNA"/>
</dbReference>
<dbReference type="PIRSF" id="PIRSF002741">
    <property type="entry name" value="MppA"/>
    <property type="match status" value="1"/>
</dbReference>
<dbReference type="SUPFAM" id="SSF53850">
    <property type="entry name" value="Periplasmic binding protein-like II"/>
    <property type="match status" value="1"/>
</dbReference>
<protein>
    <submittedName>
        <fullName evidence="4">ABC transporter substrate-binding protein</fullName>
    </submittedName>
</protein>
<dbReference type="GO" id="GO:1904680">
    <property type="term" value="F:peptide transmembrane transporter activity"/>
    <property type="evidence" value="ECO:0007669"/>
    <property type="project" value="TreeGrafter"/>
</dbReference>
<dbReference type="PROSITE" id="PS51257">
    <property type="entry name" value="PROKAR_LIPOPROTEIN"/>
    <property type="match status" value="1"/>
</dbReference>
<dbReference type="PANTHER" id="PTHR30290:SF81">
    <property type="entry name" value="OLIGOPEPTIDE-BINDING PROTEIN OPPA"/>
    <property type="match status" value="1"/>
</dbReference>
<dbReference type="Proteomes" id="UP000565468">
    <property type="component" value="Unassembled WGS sequence"/>
</dbReference>
<dbReference type="InterPro" id="IPR039424">
    <property type="entry name" value="SBP_5"/>
</dbReference>
<dbReference type="InterPro" id="IPR030678">
    <property type="entry name" value="Peptide/Ni-bd"/>
</dbReference>
<dbReference type="Gene3D" id="3.40.190.10">
    <property type="entry name" value="Periplasmic binding protein-like II"/>
    <property type="match status" value="1"/>
</dbReference>
<feature type="domain" description="Solute-binding protein family 5" evidence="3">
    <location>
        <begin position="126"/>
        <end position="508"/>
    </location>
</feature>
<evidence type="ECO:0000256" key="2">
    <source>
        <dbReference type="SAM" id="SignalP"/>
    </source>
</evidence>
<evidence type="ECO:0000313" key="4">
    <source>
        <dbReference type="EMBL" id="NMO94202.1"/>
    </source>
</evidence>
<keyword evidence="2" id="KW-0732">Signal</keyword>
<dbReference type="GO" id="GO:0015833">
    <property type="term" value="P:peptide transport"/>
    <property type="evidence" value="ECO:0007669"/>
    <property type="project" value="TreeGrafter"/>
</dbReference>
<gene>
    <name evidence="4" type="ORF">HII30_00175</name>
</gene>
<dbReference type="GO" id="GO:0043190">
    <property type="term" value="C:ATP-binding cassette (ABC) transporter complex"/>
    <property type="evidence" value="ECO:0007669"/>
    <property type="project" value="InterPro"/>
</dbReference>
<dbReference type="PANTHER" id="PTHR30290">
    <property type="entry name" value="PERIPLASMIC BINDING COMPONENT OF ABC TRANSPORTER"/>
    <property type="match status" value="1"/>
</dbReference>
<feature type="region of interest" description="Disordered" evidence="1">
    <location>
        <begin position="26"/>
        <end position="78"/>
    </location>
</feature>
<keyword evidence="5" id="KW-1185">Reference proteome</keyword>
<dbReference type="GO" id="GO:0042597">
    <property type="term" value="C:periplasmic space"/>
    <property type="evidence" value="ECO:0007669"/>
    <property type="project" value="UniProtKB-ARBA"/>
</dbReference>
<evidence type="ECO:0000256" key="1">
    <source>
        <dbReference type="SAM" id="MobiDB-lite"/>
    </source>
</evidence>
<comment type="caution">
    <text evidence="4">The sequence shown here is derived from an EMBL/GenBank/DDBJ whole genome shotgun (WGS) entry which is preliminary data.</text>
</comment>
<dbReference type="Gene3D" id="3.90.76.10">
    <property type="entry name" value="Dipeptide-binding Protein, Domain 1"/>
    <property type="match status" value="1"/>
</dbReference>
<reference evidence="4 5" key="1">
    <citation type="submission" date="2020-04" db="EMBL/GenBank/DDBJ databases">
        <title>Paenibacillus algicola sp. nov., a novel marine bacterium producing alginate lyase.</title>
        <authorList>
            <person name="Huang H."/>
        </authorList>
    </citation>
    <scope>NUCLEOTIDE SEQUENCE [LARGE SCALE GENOMIC DNA]</scope>
    <source>
        <strain evidence="4 5">L7-75</strain>
    </source>
</reference>
<dbReference type="InterPro" id="IPR000914">
    <property type="entry name" value="SBP_5_dom"/>
</dbReference>
<dbReference type="RefSeq" id="WP_169502910.1">
    <property type="nucleotide sequence ID" value="NZ_JABBPN010000001.1"/>
</dbReference>
<proteinExistence type="predicted"/>
<feature type="compositionally biased region" description="Acidic residues" evidence="1">
    <location>
        <begin position="48"/>
        <end position="69"/>
    </location>
</feature>
<dbReference type="Gene3D" id="3.10.105.10">
    <property type="entry name" value="Dipeptide-binding Protein, Domain 3"/>
    <property type="match status" value="1"/>
</dbReference>
<organism evidence="4 5">
    <name type="scientific">Paenibacillus lemnae</name>
    <dbReference type="NCBI Taxonomy" id="1330551"/>
    <lineage>
        <taxon>Bacteria</taxon>
        <taxon>Bacillati</taxon>
        <taxon>Bacillota</taxon>
        <taxon>Bacilli</taxon>
        <taxon>Bacillales</taxon>
        <taxon>Paenibacillaceae</taxon>
        <taxon>Paenibacillus</taxon>
    </lineage>
</organism>
<accession>A0A848M244</accession>
<name>A0A848M244_PAELE</name>
<feature type="chain" id="PRO_5038744997" evidence="2">
    <location>
        <begin position="21"/>
        <end position="589"/>
    </location>
</feature>
<evidence type="ECO:0000313" key="5">
    <source>
        <dbReference type="Proteomes" id="UP000565468"/>
    </source>
</evidence>
<evidence type="ECO:0000259" key="3">
    <source>
        <dbReference type="Pfam" id="PF00496"/>
    </source>
</evidence>
<dbReference type="CDD" id="cd00995">
    <property type="entry name" value="PBP2_NikA_DppA_OppA_like"/>
    <property type="match status" value="1"/>
</dbReference>